<comment type="similarity">
    <text evidence="2">Belongs to the methyl-accepting chemotaxis (MCP) protein family.</text>
</comment>
<dbReference type="Pfam" id="PF00015">
    <property type="entry name" value="MCPsignal"/>
    <property type="match status" value="1"/>
</dbReference>
<dbReference type="PANTHER" id="PTHR32089">
    <property type="entry name" value="METHYL-ACCEPTING CHEMOTAXIS PROTEIN MCPB"/>
    <property type="match status" value="1"/>
</dbReference>
<evidence type="ECO:0000256" key="1">
    <source>
        <dbReference type="ARBA" id="ARBA00023224"/>
    </source>
</evidence>
<organism evidence="6 7">
    <name type="scientific">Koleobacter methoxysyntrophicus</name>
    <dbReference type="NCBI Taxonomy" id="2751313"/>
    <lineage>
        <taxon>Bacteria</taxon>
        <taxon>Bacillati</taxon>
        <taxon>Bacillota</taxon>
        <taxon>Clostridia</taxon>
        <taxon>Koleobacterales</taxon>
        <taxon>Koleobacteraceae</taxon>
        <taxon>Koleobacter</taxon>
    </lineage>
</organism>
<dbReference type="PANTHER" id="PTHR32089:SF112">
    <property type="entry name" value="LYSOZYME-LIKE PROTEIN-RELATED"/>
    <property type="match status" value="1"/>
</dbReference>
<feature type="coiled-coil region" evidence="4">
    <location>
        <begin position="151"/>
        <end position="178"/>
    </location>
</feature>
<keyword evidence="4" id="KW-0175">Coiled coil</keyword>
<reference evidence="6" key="1">
    <citation type="submission" date="2020-07" db="EMBL/GenBank/DDBJ databases">
        <title>Koleobacter methoxysyntrophicus gen. nov., sp. nov., a novel anaerobic bacterium isolated from deep subsurface oil field and proposal of Koleobacterales ord. nov. in the phylum Firmicutes.</title>
        <authorList>
            <person name="Sakamoto S."/>
            <person name="Tamaki H."/>
        </authorList>
    </citation>
    <scope>NUCLEOTIDE SEQUENCE</scope>
    <source>
        <strain evidence="6">NRmbB1</strain>
    </source>
</reference>
<dbReference type="Proteomes" id="UP000662904">
    <property type="component" value="Chromosome"/>
</dbReference>
<protein>
    <submittedName>
        <fullName evidence="6">Methyl-accepting chemotaxis protein 4</fullName>
    </submittedName>
</protein>
<dbReference type="GO" id="GO:0004888">
    <property type="term" value="F:transmembrane signaling receptor activity"/>
    <property type="evidence" value="ECO:0007669"/>
    <property type="project" value="InterPro"/>
</dbReference>
<dbReference type="InterPro" id="IPR004090">
    <property type="entry name" value="Chemotax_Me-accpt_rcpt"/>
</dbReference>
<evidence type="ECO:0000256" key="4">
    <source>
        <dbReference type="SAM" id="Coils"/>
    </source>
</evidence>
<evidence type="ECO:0000313" key="7">
    <source>
        <dbReference type="Proteomes" id="UP000662904"/>
    </source>
</evidence>
<dbReference type="PRINTS" id="PR00260">
    <property type="entry name" value="CHEMTRNSDUCR"/>
</dbReference>
<dbReference type="GO" id="GO:0006935">
    <property type="term" value="P:chemotaxis"/>
    <property type="evidence" value="ECO:0007669"/>
    <property type="project" value="InterPro"/>
</dbReference>
<dbReference type="PROSITE" id="PS50111">
    <property type="entry name" value="CHEMOTAXIS_TRANSDUC_2"/>
    <property type="match status" value="1"/>
</dbReference>
<evidence type="ECO:0000256" key="3">
    <source>
        <dbReference type="PROSITE-ProRule" id="PRU00284"/>
    </source>
</evidence>
<evidence type="ECO:0000259" key="5">
    <source>
        <dbReference type="PROSITE" id="PS50111"/>
    </source>
</evidence>
<keyword evidence="7" id="KW-1185">Reference proteome</keyword>
<dbReference type="GO" id="GO:0007165">
    <property type="term" value="P:signal transduction"/>
    <property type="evidence" value="ECO:0007669"/>
    <property type="project" value="UniProtKB-KW"/>
</dbReference>
<gene>
    <name evidence="6" type="primary">mcp4_2</name>
    <name evidence="6" type="ORF">H0A61_00889</name>
</gene>
<dbReference type="GO" id="GO:0016020">
    <property type="term" value="C:membrane"/>
    <property type="evidence" value="ECO:0007669"/>
    <property type="project" value="InterPro"/>
</dbReference>
<dbReference type="SMART" id="SM00283">
    <property type="entry name" value="MA"/>
    <property type="match status" value="1"/>
</dbReference>
<keyword evidence="1 3" id="KW-0807">Transducer</keyword>
<dbReference type="KEGG" id="kme:H0A61_00889"/>
<dbReference type="EMBL" id="CP059066">
    <property type="protein sequence ID" value="QSQ08562.1"/>
    <property type="molecule type" value="Genomic_DNA"/>
</dbReference>
<sequence length="510" mass="56819">MSNSTFILSILLLTLVGIFGAVVFRRQAGLISDLADFLKAYSKGNFYFNIDTEKFKNGFRILKNPLKELQDSMRKWVHQILKSSVEISLAAQEINRKSVESDNRIDILNEKTSKFLQDVSAVNDSISNCAAISQELYSSNNELAETSGKAIKSTQAAAENIENSISSLKRAVNLIEERSNEIRTIAREIFNLQDISKKIVAISDSINDISQQINLLSLNASIEAARAGISGSGFVVVANEIKKLAGETSSFSKEIVELVDRIAKSIKSASELMEGTVKKMGMEKEITDEAQKGIGSITSSINEIQNLIDTISESLKTQSLATEQMTNNIQEVANFSTSLADTMKTIESILNEQREYIKTNTRSSLSLLNTVNELEKFSRSFDDTLGKMLLKVAESFSEIYAREKEQMDVGRLKEVIKKYGVTTICVTDEDGVIILSNQENEIGFRFPDDEKTQAGEFRKILKDRNLKVVQKLQKRSIDGRIYKYVGVSRTDQKGIIQAALSIDDIFNLTI</sequence>
<accession>A0A8A0RKZ4</accession>
<dbReference type="InterPro" id="IPR004089">
    <property type="entry name" value="MCPsignal_dom"/>
</dbReference>
<dbReference type="RefSeq" id="WP_206708771.1">
    <property type="nucleotide sequence ID" value="NZ_CP059066.1"/>
</dbReference>
<name>A0A8A0RKZ4_9FIRM</name>
<dbReference type="Gene3D" id="1.10.287.950">
    <property type="entry name" value="Methyl-accepting chemotaxis protein"/>
    <property type="match status" value="1"/>
</dbReference>
<dbReference type="AlphaFoldDB" id="A0A8A0RKZ4"/>
<dbReference type="SUPFAM" id="SSF58104">
    <property type="entry name" value="Methyl-accepting chemotaxis protein (MCP) signaling domain"/>
    <property type="match status" value="1"/>
</dbReference>
<evidence type="ECO:0000313" key="6">
    <source>
        <dbReference type="EMBL" id="QSQ08562.1"/>
    </source>
</evidence>
<proteinExistence type="inferred from homology"/>
<feature type="domain" description="Methyl-accepting transducer" evidence="5">
    <location>
        <begin position="90"/>
        <end position="333"/>
    </location>
</feature>
<evidence type="ECO:0000256" key="2">
    <source>
        <dbReference type="ARBA" id="ARBA00029447"/>
    </source>
</evidence>